<protein>
    <submittedName>
        <fullName evidence="2">Uncharacterized protein</fullName>
    </submittedName>
</protein>
<dbReference type="Proteomes" id="UP001501747">
    <property type="component" value="Unassembled WGS sequence"/>
</dbReference>
<keyword evidence="3" id="KW-1185">Reference proteome</keyword>
<proteinExistence type="predicted"/>
<evidence type="ECO:0000313" key="3">
    <source>
        <dbReference type="Proteomes" id="UP001501747"/>
    </source>
</evidence>
<evidence type="ECO:0000256" key="1">
    <source>
        <dbReference type="SAM" id="MobiDB-lite"/>
    </source>
</evidence>
<evidence type="ECO:0000313" key="2">
    <source>
        <dbReference type="EMBL" id="GAA4006747.1"/>
    </source>
</evidence>
<reference evidence="3" key="1">
    <citation type="journal article" date="2019" name="Int. J. Syst. Evol. Microbiol.">
        <title>The Global Catalogue of Microorganisms (GCM) 10K type strain sequencing project: providing services to taxonomists for standard genome sequencing and annotation.</title>
        <authorList>
            <consortium name="The Broad Institute Genomics Platform"/>
            <consortium name="The Broad Institute Genome Sequencing Center for Infectious Disease"/>
            <person name="Wu L."/>
            <person name="Ma J."/>
        </authorList>
    </citation>
    <scope>NUCLEOTIDE SEQUENCE [LARGE SCALE GENOMIC DNA]</scope>
    <source>
        <strain evidence="3">JCM 17342</strain>
    </source>
</reference>
<name>A0ABP7S5S7_9PSEU</name>
<organism evidence="2 3">
    <name type="scientific">Allokutzneria multivorans</name>
    <dbReference type="NCBI Taxonomy" id="1142134"/>
    <lineage>
        <taxon>Bacteria</taxon>
        <taxon>Bacillati</taxon>
        <taxon>Actinomycetota</taxon>
        <taxon>Actinomycetes</taxon>
        <taxon>Pseudonocardiales</taxon>
        <taxon>Pseudonocardiaceae</taxon>
        <taxon>Allokutzneria</taxon>
    </lineage>
</organism>
<dbReference type="EMBL" id="BAABAL010000009">
    <property type="protein sequence ID" value="GAA4006747.1"/>
    <property type="molecule type" value="Genomic_DNA"/>
</dbReference>
<dbReference type="RefSeq" id="WP_344875154.1">
    <property type="nucleotide sequence ID" value="NZ_BAABAL010000009.1"/>
</dbReference>
<gene>
    <name evidence="2" type="ORF">GCM10022247_30620</name>
</gene>
<feature type="region of interest" description="Disordered" evidence="1">
    <location>
        <begin position="74"/>
        <end position="110"/>
    </location>
</feature>
<accession>A0ABP7S5S7</accession>
<comment type="caution">
    <text evidence="2">The sequence shown here is derived from an EMBL/GenBank/DDBJ whole genome shotgun (WGS) entry which is preliminary data.</text>
</comment>
<sequence length="110" mass="12125">MSENVNQELRQLLDAVAQRAEPWLRKIAQDPDAEHRASCTWCPLCAAISLARGERPELAAKAAEHLSGLLTVLRASMEPQSPEPEPEAAPEPEPRPEPAPRVQKISVDRC</sequence>